<comment type="caution">
    <text evidence="1">The sequence shown here is derived from an EMBL/GenBank/DDBJ whole genome shotgun (WGS) entry which is preliminary data.</text>
</comment>
<organism evidence="1 2">
    <name type="scientific">Anseongella ginsenosidimutans</name>
    <dbReference type="NCBI Taxonomy" id="496056"/>
    <lineage>
        <taxon>Bacteria</taxon>
        <taxon>Pseudomonadati</taxon>
        <taxon>Bacteroidota</taxon>
        <taxon>Sphingobacteriia</taxon>
        <taxon>Sphingobacteriales</taxon>
        <taxon>Sphingobacteriaceae</taxon>
        <taxon>Anseongella</taxon>
    </lineage>
</organism>
<accession>A0A4R3KNW2</accession>
<reference evidence="1 2" key="1">
    <citation type="submission" date="2019-03" db="EMBL/GenBank/DDBJ databases">
        <title>Genomic Encyclopedia of Type Strains, Phase IV (KMG-IV): sequencing the most valuable type-strain genomes for metagenomic binning, comparative biology and taxonomic classification.</title>
        <authorList>
            <person name="Goeker M."/>
        </authorList>
    </citation>
    <scope>NUCLEOTIDE SEQUENCE [LARGE SCALE GENOMIC DNA]</scope>
    <source>
        <strain evidence="1 2">DSM 21100</strain>
    </source>
</reference>
<keyword evidence="2" id="KW-1185">Reference proteome</keyword>
<proteinExistence type="predicted"/>
<dbReference type="AlphaFoldDB" id="A0A4R3KNW2"/>
<name>A0A4R3KNW2_9SPHI</name>
<dbReference type="Proteomes" id="UP000295807">
    <property type="component" value="Unassembled WGS sequence"/>
</dbReference>
<evidence type="ECO:0000313" key="2">
    <source>
        <dbReference type="Proteomes" id="UP000295807"/>
    </source>
</evidence>
<dbReference type="RefSeq" id="WP_132130134.1">
    <property type="nucleotide sequence ID" value="NZ_CP042432.1"/>
</dbReference>
<evidence type="ECO:0008006" key="3">
    <source>
        <dbReference type="Google" id="ProtNLM"/>
    </source>
</evidence>
<dbReference type="EMBL" id="SMAD01000011">
    <property type="protein sequence ID" value="TCS85717.1"/>
    <property type="molecule type" value="Genomic_DNA"/>
</dbReference>
<dbReference type="OrthoDB" id="5329963at2"/>
<gene>
    <name evidence="1" type="ORF">EDD80_111120</name>
</gene>
<evidence type="ECO:0000313" key="1">
    <source>
        <dbReference type="EMBL" id="TCS85717.1"/>
    </source>
</evidence>
<sequence length="214" mass="24587">MLKRLIKGYSKKNEEEQLFQEFLEQKPVFSQFVEYLKLGTHLPALHIVKQNNIRKLQKEYGLTTFVETGTFMGDMVEAQRTCFNKIYSVELSKDLYHQAVERFAEFPHIKIIQGDSGVILKDLLKEINEPALFWLDGHYSAGITAKGDKNTPIEEELSAILNQKHDHIILIDDARLFIGEGDYPTIDEISSFVLGQDARRMVCVADDIIRVLVK</sequence>
<protein>
    <recommendedName>
        <fullName evidence="3">Methyltransferase</fullName>
    </recommendedName>
</protein>